<dbReference type="AlphaFoldDB" id="A0A6N9Q7H9"/>
<sequence>MKPIRVLTPQLEILAEIDDYESLIFSREWHGVGEFELHINKHKNHTDKLLKGNLILLGSDLHKVGIIKHREIGLNESGKQSETWSIKGFELKGVVGQRITVPPSHTAYDYKQGDTETVIKHYVDKNIVNPDDMNRKISMLDLATNQNRGQSIVWQSRYKGLADEVNVISMASEIGWGVHLNFEQMKWIFDTYEGRDLTVNQSQNPPVIFSPEFDSLKSIQFTESDFNYRNTTYVAGQGTGVNRRIVEVGELQDLERIETFIDARDVAETDENEQSIPEQDIISSLNERGLQKLQEFSQEQFLEGQILIHSPFKYKIDYDLGDMVTVQNKDWGVTMDARITEITEIYEPTGIHLEATFGNAQPTLISKLKQELGQIEGEIKR</sequence>
<evidence type="ECO:0000313" key="2">
    <source>
        <dbReference type="EMBL" id="NBI30730.1"/>
    </source>
</evidence>
<dbReference type="OrthoDB" id="9255846at2"/>
<dbReference type="RefSeq" id="WP_160647544.1">
    <property type="nucleotide sequence ID" value="NZ_SIJB01000038.1"/>
</dbReference>
<reference evidence="2 3" key="1">
    <citation type="submission" date="2019-01" db="EMBL/GenBank/DDBJ databases">
        <title>Chengkuizengella sp. nov., isolated from deep-sea sediment of East Pacific Ocean.</title>
        <authorList>
            <person name="Yang J."/>
            <person name="Lai Q."/>
            <person name="Shao Z."/>
        </authorList>
    </citation>
    <scope>NUCLEOTIDE SEQUENCE [LARGE SCALE GENOMIC DNA]</scope>
    <source>
        <strain evidence="2 3">YPA3-1-1</strain>
    </source>
</reference>
<proteinExistence type="predicted"/>
<dbReference type="InterPro" id="IPR029432">
    <property type="entry name" value="Gp28/Gp37-like_dom"/>
</dbReference>
<evidence type="ECO:0000259" key="1">
    <source>
        <dbReference type="Pfam" id="PF14594"/>
    </source>
</evidence>
<comment type="caution">
    <text evidence="2">The sequence shown here is derived from an EMBL/GenBank/DDBJ whole genome shotgun (WGS) entry which is preliminary data.</text>
</comment>
<dbReference type="Proteomes" id="UP000448943">
    <property type="component" value="Unassembled WGS sequence"/>
</dbReference>
<feature type="domain" description="Gp28/Gp37-like" evidence="1">
    <location>
        <begin position="3"/>
        <end position="359"/>
    </location>
</feature>
<protein>
    <recommendedName>
        <fullName evidence="1">Gp28/Gp37-like domain-containing protein</fullName>
    </recommendedName>
</protein>
<organism evidence="2 3">
    <name type="scientific">Chengkuizengella marina</name>
    <dbReference type="NCBI Taxonomy" id="2507566"/>
    <lineage>
        <taxon>Bacteria</taxon>
        <taxon>Bacillati</taxon>
        <taxon>Bacillota</taxon>
        <taxon>Bacilli</taxon>
        <taxon>Bacillales</taxon>
        <taxon>Paenibacillaceae</taxon>
        <taxon>Chengkuizengella</taxon>
    </lineage>
</organism>
<name>A0A6N9Q7H9_9BACL</name>
<accession>A0A6N9Q7H9</accession>
<dbReference type="Pfam" id="PF14594">
    <property type="entry name" value="Sipho_Gp37"/>
    <property type="match status" value="1"/>
</dbReference>
<keyword evidence="3" id="KW-1185">Reference proteome</keyword>
<gene>
    <name evidence="2" type="ORF">ERL59_17405</name>
</gene>
<dbReference type="EMBL" id="SIJB01000038">
    <property type="protein sequence ID" value="NBI30730.1"/>
    <property type="molecule type" value="Genomic_DNA"/>
</dbReference>
<evidence type="ECO:0000313" key="3">
    <source>
        <dbReference type="Proteomes" id="UP000448943"/>
    </source>
</evidence>